<dbReference type="Proteomes" id="UP000828390">
    <property type="component" value="Unassembled WGS sequence"/>
</dbReference>
<keyword evidence="1" id="KW-0175">Coiled coil</keyword>
<dbReference type="GO" id="GO:0032007">
    <property type="term" value="P:negative regulation of TOR signaling"/>
    <property type="evidence" value="ECO:0007669"/>
    <property type="project" value="TreeGrafter"/>
</dbReference>
<reference evidence="3" key="2">
    <citation type="submission" date="2020-11" db="EMBL/GenBank/DDBJ databases">
        <authorList>
            <person name="McCartney M.A."/>
            <person name="Auch B."/>
            <person name="Kono T."/>
            <person name="Mallez S."/>
            <person name="Becker A."/>
            <person name="Gohl D.M."/>
            <person name="Silverstein K.A.T."/>
            <person name="Koren S."/>
            <person name="Bechman K.B."/>
            <person name="Herman A."/>
            <person name="Abrahante J.E."/>
            <person name="Garbe J."/>
        </authorList>
    </citation>
    <scope>NUCLEOTIDE SEQUENCE</scope>
    <source>
        <strain evidence="3">Duluth1</strain>
        <tissue evidence="3">Whole animal</tissue>
    </source>
</reference>
<protein>
    <submittedName>
        <fullName evidence="3">Uncharacterized protein</fullName>
    </submittedName>
</protein>
<sequence>MATSVSRYLPDGIGQGHRPMPDHLASAIRSLSGDNTGHDMTGVDIGHALLRRAVLIVAALVSDHVVTHEDGILEDLGLIAADPDLDITGNEDVVNLHVSIKLLENENRKSNNEQERQRCQKLVQLSACLQENEDLKNAKKEFNTLLERQREEQDALQKNLNACQAKLFNATKELEKMSEVAADNIKLKEQVIHLQKEVVLMGELQHKNSEKLLAAKAPKASRLEHQYAQKTLVNEINGLNYELKRAVTEQESCKAQLREQAETLAIKERALAEVKMILEKMKTSHKEEMKVCVYIKTCHKEEMKVCVYIKTGHKEEMKSMEEKHRAALRVNQDLEAHSLQLYAEIERVKAKLNSDGSKPQTPTCLSEPFRERIGSDPSSKSASSHRNILTRMTSVPAVSNVIGEDLEGQRSNSVPKGNEAKHSAVDEDYHIVGEFEHSADMGAVQQSRNEETEGASMTSRVSNRGQQHQFTDREDSHTAFYPGNNTSYSGFH</sequence>
<feature type="region of interest" description="Disordered" evidence="2">
    <location>
        <begin position="439"/>
        <end position="492"/>
    </location>
</feature>
<dbReference type="GO" id="GO:0051726">
    <property type="term" value="P:regulation of cell cycle"/>
    <property type="evidence" value="ECO:0007669"/>
    <property type="project" value="TreeGrafter"/>
</dbReference>
<dbReference type="GO" id="GO:0033596">
    <property type="term" value="C:TSC1-TSC2 complex"/>
    <property type="evidence" value="ECO:0007669"/>
    <property type="project" value="TreeGrafter"/>
</dbReference>
<dbReference type="PANTHER" id="PTHR15154">
    <property type="entry name" value="HAMARTIN"/>
    <property type="match status" value="1"/>
</dbReference>
<evidence type="ECO:0000313" key="4">
    <source>
        <dbReference type="Proteomes" id="UP000828390"/>
    </source>
</evidence>
<dbReference type="EMBL" id="JAIWYP010000007">
    <property type="protein sequence ID" value="KAH3801201.1"/>
    <property type="molecule type" value="Genomic_DNA"/>
</dbReference>
<name>A0A9D4J645_DREPO</name>
<gene>
    <name evidence="3" type="ORF">DPMN_154848</name>
</gene>
<evidence type="ECO:0000313" key="3">
    <source>
        <dbReference type="EMBL" id="KAH3801201.1"/>
    </source>
</evidence>
<organism evidence="3 4">
    <name type="scientific">Dreissena polymorpha</name>
    <name type="common">Zebra mussel</name>
    <name type="synonym">Mytilus polymorpha</name>
    <dbReference type="NCBI Taxonomy" id="45954"/>
    <lineage>
        <taxon>Eukaryota</taxon>
        <taxon>Metazoa</taxon>
        <taxon>Spiralia</taxon>
        <taxon>Lophotrochozoa</taxon>
        <taxon>Mollusca</taxon>
        <taxon>Bivalvia</taxon>
        <taxon>Autobranchia</taxon>
        <taxon>Heteroconchia</taxon>
        <taxon>Euheterodonta</taxon>
        <taxon>Imparidentia</taxon>
        <taxon>Neoheterodontei</taxon>
        <taxon>Myida</taxon>
        <taxon>Dreissenoidea</taxon>
        <taxon>Dreissenidae</taxon>
        <taxon>Dreissena</taxon>
    </lineage>
</organism>
<evidence type="ECO:0000256" key="2">
    <source>
        <dbReference type="SAM" id="MobiDB-lite"/>
    </source>
</evidence>
<feature type="compositionally biased region" description="Polar residues" evidence="2">
    <location>
        <begin position="455"/>
        <end position="469"/>
    </location>
</feature>
<evidence type="ECO:0000256" key="1">
    <source>
        <dbReference type="SAM" id="Coils"/>
    </source>
</evidence>
<reference evidence="3" key="1">
    <citation type="journal article" date="2019" name="bioRxiv">
        <title>The Genome of the Zebra Mussel, Dreissena polymorpha: A Resource for Invasive Species Research.</title>
        <authorList>
            <person name="McCartney M.A."/>
            <person name="Auch B."/>
            <person name="Kono T."/>
            <person name="Mallez S."/>
            <person name="Zhang Y."/>
            <person name="Obille A."/>
            <person name="Becker A."/>
            <person name="Abrahante J.E."/>
            <person name="Garbe J."/>
            <person name="Badalamenti J.P."/>
            <person name="Herman A."/>
            <person name="Mangelson H."/>
            <person name="Liachko I."/>
            <person name="Sullivan S."/>
            <person name="Sone E.D."/>
            <person name="Koren S."/>
            <person name="Silverstein K.A.T."/>
            <person name="Beckman K.B."/>
            <person name="Gohl D.M."/>
        </authorList>
    </citation>
    <scope>NUCLEOTIDE SEQUENCE</scope>
    <source>
        <strain evidence="3">Duluth1</strain>
        <tissue evidence="3">Whole animal</tissue>
    </source>
</reference>
<dbReference type="GO" id="GO:0008285">
    <property type="term" value="P:negative regulation of cell population proliferation"/>
    <property type="evidence" value="ECO:0007669"/>
    <property type="project" value="TreeGrafter"/>
</dbReference>
<keyword evidence="4" id="KW-1185">Reference proteome</keyword>
<feature type="compositionally biased region" description="Polar residues" evidence="2">
    <location>
        <begin position="483"/>
        <end position="492"/>
    </location>
</feature>
<accession>A0A9D4J645</accession>
<feature type="region of interest" description="Disordered" evidence="2">
    <location>
        <begin position="352"/>
        <end position="423"/>
    </location>
</feature>
<feature type="region of interest" description="Disordered" evidence="2">
    <location>
        <begin position="1"/>
        <end position="20"/>
    </location>
</feature>
<comment type="caution">
    <text evidence="3">The sequence shown here is derived from an EMBL/GenBank/DDBJ whole genome shotgun (WGS) entry which is preliminary data.</text>
</comment>
<proteinExistence type="predicted"/>
<dbReference type="AlphaFoldDB" id="A0A9D4J645"/>
<feature type="coiled-coil region" evidence="1">
    <location>
        <begin position="100"/>
        <end position="166"/>
    </location>
</feature>
<feature type="compositionally biased region" description="Polar residues" evidence="2">
    <location>
        <begin position="376"/>
        <end position="397"/>
    </location>
</feature>
<dbReference type="InterPro" id="IPR007483">
    <property type="entry name" value="Hamartin"/>
</dbReference>
<feature type="compositionally biased region" description="Polar residues" evidence="2">
    <location>
        <begin position="354"/>
        <end position="364"/>
    </location>
</feature>
<dbReference type="PANTHER" id="PTHR15154:SF2">
    <property type="entry name" value="HAMARTIN"/>
    <property type="match status" value="1"/>
</dbReference>